<keyword evidence="2" id="KW-1185">Reference proteome</keyword>
<organism evidence="1 2">
    <name type="scientific">Psilocybe cyanescens</name>
    <dbReference type="NCBI Taxonomy" id="93625"/>
    <lineage>
        <taxon>Eukaryota</taxon>
        <taxon>Fungi</taxon>
        <taxon>Dikarya</taxon>
        <taxon>Basidiomycota</taxon>
        <taxon>Agaricomycotina</taxon>
        <taxon>Agaricomycetes</taxon>
        <taxon>Agaricomycetidae</taxon>
        <taxon>Agaricales</taxon>
        <taxon>Agaricineae</taxon>
        <taxon>Strophariaceae</taxon>
        <taxon>Psilocybe</taxon>
    </lineage>
</organism>
<dbReference type="AlphaFoldDB" id="A0A409X3N5"/>
<evidence type="ECO:0000313" key="1">
    <source>
        <dbReference type="EMBL" id="PPQ85365.1"/>
    </source>
</evidence>
<evidence type="ECO:0000313" key="2">
    <source>
        <dbReference type="Proteomes" id="UP000283269"/>
    </source>
</evidence>
<protein>
    <submittedName>
        <fullName evidence="1">Uncharacterized protein</fullName>
    </submittedName>
</protein>
<comment type="caution">
    <text evidence="1">The sequence shown here is derived from an EMBL/GenBank/DDBJ whole genome shotgun (WGS) entry which is preliminary data.</text>
</comment>
<accession>A0A409X3N5</accession>
<dbReference type="InParanoid" id="A0A409X3N5"/>
<sequence>MRFLVPPIISSTTALSTSILELHTDPHGDREGKRTLLLIDSADKGEDSEHDLRTNAPSLTLVHSHNCEWSIPDVWQVCSAGDAYAWVVFLV</sequence>
<proteinExistence type="predicted"/>
<name>A0A409X3N5_PSICY</name>
<reference evidence="1 2" key="1">
    <citation type="journal article" date="2018" name="Evol. Lett.">
        <title>Horizontal gene cluster transfer increased hallucinogenic mushroom diversity.</title>
        <authorList>
            <person name="Reynolds H.T."/>
            <person name="Vijayakumar V."/>
            <person name="Gluck-Thaler E."/>
            <person name="Korotkin H.B."/>
            <person name="Matheny P.B."/>
            <person name="Slot J.C."/>
        </authorList>
    </citation>
    <scope>NUCLEOTIDE SEQUENCE [LARGE SCALE GENOMIC DNA]</scope>
    <source>
        <strain evidence="1 2">2631</strain>
    </source>
</reference>
<dbReference type="EMBL" id="NHYD01002724">
    <property type="protein sequence ID" value="PPQ85365.1"/>
    <property type="molecule type" value="Genomic_DNA"/>
</dbReference>
<dbReference type="Proteomes" id="UP000283269">
    <property type="component" value="Unassembled WGS sequence"/>
</dbReference>
<gene>
    <name evidence="1" type="ORF">CVT25_000653</name>
</gene>